<evidence type="ECO:0000256" key="2">
    <source>
        <dbReference type="ARBA" id="ARBA00022801"/>
    </source>
</evidence>
<comment type="caution">
    <text evidence="5">The sequence shown here is derived from an EMBL/GenBank/DDBJ whole genome shotgun (WGS) entry which is preliminary data.</text>
</comment>
<evidence type="ECO:0000313" key="5">
    <source>
        <dbReference type="EMBL" id="MCZ9289398.1"/>
    </source>
</evidence>
<gene>
    <name evidence="5" type="ORF">L8V00_04135</name>
</gene>
<dbReference type="GO" id="GO:0016787">
    <property type="term" value="F:hydrolase activity"/>
    <property type="evidence" value="ECO:0007669"/>
    <property type="project" value="UniProtKB-KW"/>
</dbReference>
<dbReference type="InterPro" id="IPR002018">
    <property type="entry name" value="CarbesteraseB"/>
</dbReference>
<reference evidence="5" key="1">
    <citation type="submission" date="2022-02" db="EMBL/GenBank/DDBJ databases">
        <title>Corynebacterium sp. from urogenital microbiome.</title>
        <authorList>
            <person name="Cappelli E.A."/>
            <person name="Ribeiro T.G."/>
            <person name="Peixe L."/>
        </authorList>
    </citation>
    <scope>NUCLEOTIDE SEQUENCE</scope>
    <source>
        <strain evidence="5">C8Ua_174</strain>
    </source>
</reference>
<dbReference type="Proteomes" id="UP001146469">
    <property type="component" value="Unassembled WGS sequence"/>
</dbReference>
<proteinExistence type="inferred from homology"/>
<evidence type="ECO:0000313" key="6">
    <source>
        <dbReference type="Proteomes" id="UP001146469"/>
    </source>
</evidence>
<feature type="domain" description="Carboxylesterase type B" evidence="4">
    <location>
        <begin position="10"/>
        <end position="454"/>
    </location>
</feature>
<keyword evidence="6" id="KW-1185">Reference proteome</keyword>
<dbReference type="InterPro" id="IPR019826">
    <property type="entry name" value="Carboxylesterase_B_AS"/>
</dbReference>
<dbReference type="AlphaFoldDB" id="A0A9X3RG36"/>
<dbReference type="PROSITE" id="PS00122">
    <property type="entry name" value="CARBOXYLESTERASE_B_1"/>
    <property type="match status" value="1"/>
</dbReference>
<dbReference type="RefSeq" id="WP_269944290.1">
    <property type="nucleotide sequence ID" value="NZ_JAKMUT010000003.1"/>
</dbReference>
<dbReference type="EC" id="3.1.1.-" evidence="3"/>
<accession>A0A9X3RG36</accession>
<evidence type="ECO:0000259" key="4">
    <source>
        <dbReference type="Pfam" id="PF00135"/>
    </source>
</evidence>
<dbReference type="InterPro" id="IPR050309">
    <property type="entry name" value="Type-B_Carboxylest/Lipase"/>
</dbReference>
<comment type="similarity">
    <text evidence="1 3">Belongs to the type-B carboxylesterase/lipase family.</text>
</comment>
<dbReference type="Gene3D" id="3.40.50.1820">
    <property type="entry name" value="alpha/beta hydrolase"/>
    <property type="match status" value="1"/>
</dbReference>
<dbReference type="EMBL" id="JAKMUT010000003">
    <property type="protein sequence ID" value="MCZ9289398.1"/>
    <property type="molecule type" value="Genomic_DNA"/>
</dbReference>
<organism evidence="5 6">
    <name type="scientific">Corynebacterium evansiae</name>
    <dbReference type="NCBI Taxonomy" id="2913499"/>
    <lineage>
        <taxon>Bacteria</taxon>
        <taxon>Bacillati</taxon>
        <taxon>Actinomycetota</taxon>
        <taxon>Actinomycetes</taxon>
        <taxon>Mycobacteriales</taxon>
        <taxon>Corynebacteriaceae</taxon>
        <taxon>Corynebacterium</taxon>
    </lineage>
</organism>
<evidence type="ECO:0000256" key="1">
    <source>
        <dbReference type="ARBA" id="ARBA00005964"/>
    </source>
</evidence>
<sequence length="504" mass="55826">MMNQDGVRAETTGGVVRGFRMDGVRTWRGIPFGSAERWKAPRPVRWQGEWSAEEYGNVAPQTSYNWKDEVIGDEDCLNLDIVRPDTDATLPVVVFLHGGGFFAGASHTAVLRGHNFAKELDVVYVALNFRLGALGYVDMSSLDVPDAAGCEPNPATRDQLLALEWVRKNIAGFGGDPDNVVLMGESAGGTSAAALMTIPAARGLFHRVILQSAPVMSVHTNAQSNLWARKLTQYSGLVPRTTSIAELRALHFADVVRAGQQMLWRGGGLREMNMAFGIAIDGELLSDHPLGIFERAEHQRIPLLIGTNNDELSAAQMLFFSKSARVRAARTMLRAHDPVLAEQIESAYGDIGRRGVFAQMLADAVFWAQSIRLAELHQAAGAPVWMYRFDYAPAMLRRLGVGAMHSMELSALFGDAKSSKASFVLGGEMAVVSEHMQRAWKRFIWGADPGWEPYTLDTRATQVFEREMRLEEDPRAEFRRVWEKFDMRGWEGDESSVAMPRPGR</sequence>
<protein>
    <recommendedName>
        <fullName evidence="3">Carboxylic ester hydrolase</fullName>
        <ecNumber evidence="3">3.1.1.-</ecNumber>
    </recommendedName>
</protein>
<dbReference type="InterPro" id="IPR029058">
    <property type="entry name" value="AB_hydrolase_fold"/>
</dbReference>
<name>A0A9X3RG36_9CORY</name>
<dbReference type="Pfam" id="PF00135">
    <property type="entry name" value="COesterase"/>
    <property type="match status" value="1"/>
</dbReference>
<keyword evidence="2 3" id="KW-0378">Hydrolase</keyword>
<dbReference type="SUPFAM" id="SSF53474">
    <property type="entry name" value="alpha/beta-Hydrolases"/>
    <property type="match status" value="1"/>
</dbReference>
<evidence type="ECO:0000256" key="3">
    <source>
        <dbReference type="RuleBase" id="RU361235"/>
    </source>
</evidence>
<dbReference type="PANTHER" id="PTHR11559">
    <property type="entry name" value="CARBOXYLESTERASE"/>
    <property type="match status" value="1"/>
</dbReference>